<reference evidence="2" key="1">
    <citation type="submission" date="2006-12" db="EMBL/GenBank/DDBJ databases">
        <title>Complete sequence of Mycobacterium vanbaalenii PYR-1.</title>
        <authorList>
            <consortium name="US DOE Joint Genome Institute"/>
            <person name="Copeland A."/>
            <person name="Lucas S."/>
            <person name="Lapidus A."/>
            <person name="Barry K."/>
            <person name="Detter J.C."/>
            <person name="Glavina del Rio T."/>
            <person name="Hammon N."/>
            <person name="Israni S."/>
            <person name="Dalin E."/>
            <person name="Tice H."/>
            <person name="Pitluck S."/>
            <person name="Singan V."/>
            <person name="Schmutz J."/>
            <person name="Larimer F."/>
            <person name="Land M."/>
            <person name="Hauser L."/>
            <person name="Kyrpides N."/>
            <person name="Anderson I.J."/>
            <person name="Miller C."/>
            <person name="Richardson P."/>
        </authorList>
    </citation>
    <scope>NUCLEOTIDE SEQUENCE [LARGE SCALE GENOMIC DNA]</scope>
    <source>
        <strain evidence="2">PYR-1</strain>
    </source>
</reference>
<keyword evidence="3" id="KW-1185">Reference proteome</keyword>
<dbReference type="PROSITE" id="PS50011">
    <property type="entry name" value="PROTEIN_KINASE_DOM"/>
    <property type="match status" value="1"/>
</dbReference>
<dbReference type="HOGENOM" id="CLU_549591_0_0_11"/>
<dbReference type="KEGG" id="mva:Mvan_5989"/>
<evidence type="ECO:0000259" key="1">
    <source>
        <dbReference type="PROSITE" id="PS50011"/>
    </source>
</evidence>
<evidence type="ECO:0000313" key="3">
    <source>
        <dbReference type="Proteomes" id="UP000009159"/>
    </source>
</evidence>
<protein>
    <submittedName>
        <fullName evidence="2">Mn2+-dependent serine/threonine protein kinase</fullName>
    </submittedName>
</protein>
<dbReference type="STRING" id="350058.Mvan_5989"/>
<keyword evidence="2" id="KW-0418">Kinase</keyword>
<dbReference type="PROSITE" id="PS00109">
    <property type="entry name" value="PROTEIN_KINASE_TYR"/>
    <property type="match status" value="1"/>
</dbReference>
<dbReference type="GO" id="GO:0004674">
    <property type="term" value="F:protein serine/threonine kinase activity"/>
    <property type="evidence" value="ECO:0007669"/>
    <property type="project" value="UniProtKB-KW"/>
</dbReference>
<organism evidence="2 3">
    <name type="scientific">Mycolicibacterium vanbaalenii (strain DSM 7251 / JCM 13017 / BCRC 16820 / KCTC 9966 / NRRL B-24157 / PYR-1)</name>
    <name type="common">Mycobacterium vanbaalenii</name>
    <dbReference type="NCBI Taxonomy" id="350058"/>
    <lineage>
        <taxon>Bacteria</taxon>
        <taxon>Bacillati</taxon>
        <taxon>Actinomycetota</taxon>
        <taxon>Actinomycetes</taxon>
        <taxon>Mycobacteriales</taxon>
        <taxon>Mycobacteriaceae</taxon>
        <taxon>Mycolicibacterium</taxon>
    </lineage>
</organism>
<sequence length="496" mass="52505">MAAPIDVTQLGAPEMLDRGSFGTVYRLPSYSLPGFPNLAYKEYAATPTTGEVANLSALVDFRTRLDPVKRRILDAAAAWPLRLVTRNGTVCGFVMQLIPAQLFGTQTLPSGATVRLPVKAQWLVVDPAKADAAGIAVPRAHDLPERIMLCAKLAHVFGMLHRAGLVYGDLSLNNVMFSAGVPPRMMVVDCDAVQHPRVPSIGQAHTDDWLPPEAAAGSRAQDIASDRYKLALFILRVLTPGPHASQTVDPDRADALLDPQGSTMIRDGLATDRRRRPSAKDWYTYLTARLHQLTSPPRFTAVAVDTAVVPVGSVVTVSWQVTDGTRVTVTAADGHSMTEDAATGQCRMAATRSGPFTLHAVNRYGETTLDTEPVIVLSPPTIERIDVPPINVPRIDTGEQHLGAALAAVREHPAVSAGSFTLPDLGPLRPMSTVALPEVLTRPGLPAPAPTGSGSALAAVTDLLTALRADADAIVARAQVAAAGAADDRGESVSMP</sequence>
<feature type="domain" description="Protein kinase" evidence="1">
    <location>
        <begin position="10"/>
        <end position="294"/>
    </location>
</feature>
<dbReference type="EMBL" id="CP000511">
    <property type="protein sequence ID" value="ABM16745.1"/>
    <property type="molecule type" value="Genomic_DNA"/>
</dbReference>
<dbReference type="Gene3D" id="1.10.510.10">
    <property type="entry name" value="Transferase(Phosphotransferase) domain 1"/>
    <property type="match status" value="1"/>
</dbReference>
<dbReference type="SUPFAM" id="SSF56112">
    <property type="entry name" value="Protein kinase-like (PK-like)"/>
    <property type="match status" value="1"/>
</dbReference>
<keyword evidence="2" id="KW-0808">Transferase</keyword>
<dbReference type="eggNOG" id="COG4248">
    <property type="taxonomic scope" value="Bacteria"/>
</dbReference>
<gene>
    <name evidence="2" type="ordered locus">Mvan_5989</name>
</gene>
<keyword evidence="2" id="KW-0723">Serine/threonine-protein kinase</keyword>
<proteinExistence type="predicted"/>
<evidence type="ECO:0000313" key="2">
    <source>
        <dbReference type="EMBL" id="ABM16745.1"/>
    </source>
</evidence>
<dbReference type="InterPro" id="IPR011009">
    <property type="entry name" value="Kinase-like_dom_sf"/>
</dbReference>
<dbReference type="AlphaFoldDB" id="A1THU5"/>
<dbReference type="RefSeq" id="WP_011783089.1">
    <property type="nucleotide sequence ID" value="NC_008726.1"/>
</dbReference>
<dbReference type="InterPro" id="IPR000719">
    <property type="entry name" value="Prot_kinase_dom"/>
</dbReference>
<name>A1THU5_MYCVP</name>
<dbReference type="GO" id="GO:0005524">
    <property type="term" value="F:ATP binding"/>
    <property type="evidence" value="ECO:0007669"/>
    <property type="project" value="InterPro"/>
</dbReference>
<accession>A1THU5</accession>
<dbReference type="Proteomes" id="UP000009159">
    <property type="component" value="Chromosome"/>
</dbReference>
<dbReference type="InterPro" id="IPR008266">
    <property type="entry name" value="Tyr_kinase_AS"/>
</dbReference>